<protein>
    <submittedName>
        <fullName evidence="1">Transposase</fullName>
    </submittedName>
</protein>
<evidence type="ECO:0000313" key="2">
    <source>
        <dbReference type="Proteomes" id="UP000588806"/>
    </source>
</evidence>
<reference evidence="1 2" key="2">
    <citation type="submission" date="2020-06" db="EMBL/GenBank/DDBJ databases">
        <title>Halomonas songnenensis sp. nov., a moderately halophilic bacterium isolated from saline and alkaline soils.</title>
        <authorList>
            <person name="Jiang J."/>
            <person name="Pan Y."/>
        </authorList>
    </citation>
    <scope>NUCLEOTIDE SEQUENCE [LARGE SCALE GENOMIC DNA]</scope>
    <source>
        <strain evidence="1 2">TBZ9</strain>
    </source>
</reference>
<dbReference type="AlphaFoldDB" id="A0A7Y3TXB4"/>
<organism evidence="1 2">
    <name type="scientific">Vreelandella azerica</name>
    <dbReference type="NCBI Taxonomy" id="2732867"/>
    <lineage>
        <taxon>Bacteria</taxon>
        <taxon>Pseudomonadati</taxon>
        <taxon>Pseudomonadota</taxon>
        <taxon>Gammaproteobacteria</taxon>
        <taxon>Oceanospirillales</taxon>
        <taxon>Halomonadaceae</taxon>
        <taxon>Vreelandella</taxon>
    </lineage>
</organism>
<keyword evidence="2" id="KW-1185">Reference proteome</keyword>
<evidence type="ECO:0000313" key="1">
    <source>
        <dbReference type="EMBL" id="NOG31683.1"/>
    </source>
</evidence>
<accession>A0A7Y3TXB4</accession>
<dbReference type="PANTHER" id="PTHR30298">
    <property type="entry name" value="H REPEAT-ASSOCIATED PREDICTED TRANSPOSASE"/>
    <property type="match status" value="1"/>
</dbReference>
<name>A0A7Y3TXB4_9GAMM</name>
<comment type="caution">
    <text evidence="1">The sequence shown here is derived from an EMBL/GenBank/DDBJ whole genome shotgun (WGS) entry which is preliminary data.</text>
</comment>
<dbReference type="InterPro" id="IPR051698">
    <property type="entry name" value="Transposase_11-like"/>
</dbReference>
<dbReference type="Proteomes" id="UP000588806">
    <property type="component" value="Unassembled WGS sequence"/>
</dbReference>
<proteinExistence type="predicted"/>
<reference evidence="1 2" key="1">
    <citation type="submission" date="2020-05" db="EMBL/GenBank/DDBJ databases">
        <authorList>
            <person name="Ruan W."/>
            <person name="Jeon C.O."/>
            <person name="Chun B.H."/>
        </authorList>
    </citation>
    <scope>NUCLEOTIDE SEQUENCE [LARGE SCALE GENOMIC DNA]</scope>
    <source>
        <strain evidence="1 2">TBZ9</strain>
    </source>
</reference>
<dbReference type="EMBL" id="JABFHI010000002">
    <property type="protein sequence ID" value="NOG31683.1"/>
    <property type="molecule type" value="Genomic_DNA"/>
</dbReference>
<dbReference type="PANTHER" id="PTHR30298:SF0">
    <property type="entry name" value="PROTEIN YBFL-RELATED"/>
    <property type="match status" value="1"/>
</dbReference>
<gene>
    <name evidence="1" type="ORF">HLB35_07680</name>
</gene>
<sequence length="58" mass="6583">MPEKVAAKVLHKGADYLLAVKDNQPKLMQAFEQAFPMNELISFEGDAYVTDEKNRGRQ</sequence>